<dbReference type="Gene3D" id="3.40.50.1820">
    <property type="entry name" value="alpha/beta hydrolase"/>
    <property type="match status" value="1"/>
</dbReference>
<dbReference type="SUPFAM" id="SSF53474">
    <property type="entry name" value="alpha/beta-Hydrolases"/>
    <property type="match status" value="1"/>
</dbReference>
<dbReference type="EMBL" id="PXYV01000016">
    <property type="protein sequence ID" value="PSR22471.1"/>
    <property type="molecule type" value="Genomic_DNA"/>
</dbReference>
<dbReference type="InterPro" id="IPR029058">
    <property type="entry name" value="AB_hydrolase_fold"/>
</dbReference>
<dbReference type="Pfam" id="PF08530">
    <property type="entry name" value="PepX_C"/>
    <property type="match status" value="1"/>
</dbReference>
<dbReference type="Pfam" id="PF02129">
    <property type="entry name" value="Peptidase_S15"/>
    <property type="match status" value="1"/>
</dbReference>
<dbReference type="Gene3D" id="1.10.3020.10">
    <property type="entry name" value="alpha-amino acid ester hydrolase ( Helical cap domain)"/>
    <property type="match status" value="1"/>
</dbReference>
<dbReference type="AlphaFoldDB" id="A0A2T2WJQ4"/>
<evidence type="ECO:0000313" key="4">
    <source>
        <dbReference type="Proteomes" id="UP000241848"/>
    </source>
</evidence>
<dbReference type="InterPro" id="IPR000383">
    <property type="entry name" value="Xaa-Pro-like_dom"/>
</dbReference>
<sequence length="656" mass="73119">MLNQPPIVKLQYTMVHKTSEIRRLGTAKTRLKIKKPKPREESILKPHVVVEKNMQVAMRDKVCLATDWYRAADQQEPLPAILLRTPYDKEAYDRVALAQRWAEAGYAFVVQDCRGRFGSEGTFKLGQHEAEDGYDTIEWIAAQPWCNGRVGTVGTSYMAWVQSALATLSPPHLTCMWIHEGIANGLKESVRQGGAFELRWMGWAFYGAATDPHLTEAERLTLQRVDLRDWLQPRLPVAGESPLALAPNMEQWYLDYLRQGTDQGPLSYRGINIEQYYGEHADVPTVYSGGWYDSYTRATIRNWAALSTMKQSPQFLLMGPWTHGSTEPGHTYAGNIDCGADAAIDYFEVRRQWFDYWLKGQGENPLPPVRYFLMGGGSGQLDANGRLQHGGHWIDSAAWPPPTAHALCYYGTVGGKLVEEVDNTAGTIHFDADPNHPVPTIGGNISFLKYLRPIPEELWPLVPVADRLEHVSPIGGQDQVTYPGLFGACAPFGPLNQRRDVASFVSDPLSQPLVVTGPVSVQLTIASTAPDFDITVKLIDWYPPSADHPIGYALNITDGILRARFRYGTQSEYPYEPNTPITVVIDCYPTANCFMTGHRVRLDIAGSNFPRFDVNPNTGASLGDTHNAQVAHQSLIIAPDRLLTLQLTGYHERATL</sequence>
<dbReference type="Proteomes" id="UP000241848">
    <property type="component" value="Unassembled WGS sequence"/>
</dbReference>
<accession>A0A2T2WJQ4</accession>
<evidence type="ECO:0000256" key="1">
    <source>
        <dbReference type="ARBA" id="ARBA00022801"/>
    </source>
</evidence>
<evidence type="ECO:0000259" key="2">
    <source>
        <dbReference type="SMART" id="SM00939"/>
    </source>
</evidence>
<feature type="domain" description="Xaa-Pro dipeptidyl-peptidase C-terminal" evidence="2">
    <location>
        <begin position="351"/>
        <end position="646"/>
    </location>
</feature>
<organism evidence="3 4">
    <name type="scientific">Sulfobacillus acidophilus</name>
    <dbReference type="NCBI Taxonomy" id="53633"/>
    <lineage>
        <taxon>Bacteria</taxon>
        <taxon>Bacillati</taxon>
        <taxon>Bacillota</taxon>
        <taxon>Clostridia</taxon>
        <taxon>Eubacteriales</taxon>
        <taxon>Clostridiales Family XVII. Incertae Sedis</taxon>
        <taxon>Sulfobacillus</taxon>
    </lineage>
</organism>
<keyword evidence="1" id="KW-0378">Hydrolase</keyword>
<dbReference type="GO" id="GO:0008239">
    <property type="term" value="F:dipeptidyl-peptidase activity"/>
    <property type="evidence" value="ECO:0007669"/>
    <property type="project" value="InterPro"/>
</dbReference>
<protein>
    <submittedName>
        <fullName evidence="3">Acyl esterase</fullName>
    </submittedName>
</protein>
<evidence type="ECO:0000313" key="3">
    <source>
        <dbReference type="EMBL" id="PSR22471.1"/>
    </source>
</evidence>
<dbReference type="SMART" id="SM00939">
    <property type="entry name" value="PepX_C"/>
    <property type="match status" value="1"/>
</dbReference>
<comment type="caution">
    <text evidence="3">The sequence shown here is derived from an EMBL/GenBank/DDBJ whole genome shotgun (WGS) entry which is preliminary data.</text>
</comment>
<dbReference type="PANTHER" id="PTHR43056:SF10">
    <property type="entry name" value="COCE_NOND FAMILY, PUTATIVE (AFU_ORTHOLOGUE AFUA_7G00600)-RELATED"/>
    <property type="match status" value="1"/>
</dbReference>
<dbReference type="PANTHER" id="PTHR43056">
    <property type="entry name" value="PEPTIDASE S9 PROLYL OLIGOPEPTIDASE"/>
    <property type="match status" value="1"/>
</dbReference>
<dbReference type="InterPro" id="IPR008979">
    <property type="entry name" value="Galactose-bd-like_sf"/>
</dbReference>
<dbReference type="Gene3D" id="2.60.120.260">
    <property type="entry name" value="Galactose-binding domain-like"/>
    <property type="match status" value="1"/>
</dbReference>
<dbReference type="InterPro" id="IPR050585">
    <property type="entry name" value="Xaa-Pro_dipeptidyl-ppase/CocE"/>
</dbReference>
<reference evidence="3 4" key="1">
    <citation type="journal article" date="2014" name="BMC Genomics">
        <title>Comparison of environmental and isolate Sulfobacillus genomes reveals diverse carbon, sulfur, nitrogen, and hydrogen metabolisms.</title>
        <authorList>
            <person name="Justice N.B."/>
            <person name="Norman A."/>
            <person name="Brown C.T."/>
            <person name="Singh A."/>
            <person name="Thomas B.C."/>
            <person name="Banfield J.F."/>
        </authorList>
    </citation>
    <scope>NUCLEOTIDE SEQUENCE [LARGE SCALE GENOMIC DNA]</scope>
    <source>
        <strain evidence="3">AMDSBA3</strain>
    </source>
</reference>
<proteinExistence type="predicted"/>
<dbReference type="InterPro" id="IPR005674">
    <property type="entry name" value="CocE/Ser_esterase"/>
</dbReference>
<dbReference type="InterPro" id="IPR013736">
    <property type="entry name" value="Xaa-Pro_dipept_C"/>
</dbReference>
<gene>
    <name evidence="3" type="ORF">C7B45_06520</name>
</gene>
<dbReference type="SUPFAM" id="SSF49785">
    <property type="entry name" value="Galactose-binding domain-like"/>
    <property type="match status" value="1"/>
</dbReference>
<name>A0A2T2WJQ4_9FIRM</name>
<dbReference type="NCBIfam" id="TIGR00976">
    <property type="entry name" value="CocE_NonD"/>
    <property type="match status" value="2"/>
</dbReference>